<feature type="region of interest" description="Disordered" evidence="2">
    <location>
        <begin position="68"/>
        <end position="95"/>
    </location>
</feature>
<dbReference type="STRING" id="1693.BMIN_1089"/>
<evidence type="ECO:0000256" key="1">
    <source>
        <dbReference type="ARBA" id="ARBA00038232"/>
    </source>
</evidence>
<dbReference type="PANTHER" id="PTHR33795">
    <property type="entry name" value="INSERTION ELEMENT IS150 PROTEIN INSJ"/>
    <property type="match status" value="1"/>
</dbReference>
<dbReference type="EMBL" id="JGZD01000006">
    <property type="protein sequence ID" value="KFI73651.1"/>
    <property type="molecule type" value="Genomic_DNA"/>
</dbReference>
<dbReference type="InterPro" id="IPR055247">
    <property type="entry name" value="InsJ-like_HTH"/>
</dbReference>
<accession>A0A087BRK1</accession>
<dbReference type="eggNOG" id="COG2963">
    <property type="taxonomic scope" value="Bacteria"/>
</dbReference>
<evidence type="ECO:0000259" key="3">
    <source>
        <dbReference type="Pfam" id="PF13518"/>
    </source>
</evidence>
<sequence length="127" mass="13969">MLVRSAGVEAVMGTSGKKMYPYEIKLAAVRDVIDQGMSLPQVMAKYGIASRSPVTHWCSKYRAGGAEALRAKPQGRPKGSGNKPPLRSSPEQALRDQVSYLQAKVAYLEKLHALQAEDRSRTGRKPW</sequence>
<organism evidence="4 5">
    <name type="scientific">Bifidobacterium minimum</name>
    <dbReference type="NCBI Taxonomy" id="1693"/>
    <lineage>
        <taxon>Bacteria</taxon>
        <taxon>Bacillati</taxon>
        <taxon>Actinomycetota</taxon>
        <taxon>Actinomycetes</taxon>
        <taxon>Bifidobacteriales</taxon>
        <taxon>Bifidobacteriaceae</taxon>
        <taxon>Bifidobacterium</taxon>
    </lineage>
</organism>
<feature type="domain" description="Insertion element IS150 protein InsJ-like helix-turn-helix" evidence="3">
    <location>
        <begin position="25"/>
        <end position="78"/>
    </location>
</feature>
<reference evidence="4 5" key="1">
    <citation type="submission" date="2014-03" db="EMBL/GenBank/DDBJ databases">
        <title>Genomics of Bifidobacteria.</title>
        <authorList>
            <person name="Ventura M."/>
            <person name="Milani C."/>
            <person name="Lugli G.A."/>
        </authorList>
    </citation>
    <scope>NUCLEOTIDE SEQUENCE [LARGE SCALE GENOMIC DNA]</scope>
    <source>
        <strain evidence="4 5">LMG 11592</strain>
    </source>
</reference>
<dbReference type="GO" id="GO:0043565">
    <property type="term" value="F:sequence-specific DNA binding"/>
    <property type="evidence" value="ECO:0007669"/>
    <property type="project" value="InterPro"/>
</dbReference>
<dbReference type="Gene3D" id="1.10.10.10">
    <property type="entry name" value="Winged helix-like DNA-binding domain superfamily/Winged helix DNA-binding domain"/>
    <property type="match status" value="1"/>
</dbReference>
<dbReference type="Proteomes" id="UP000029014">
    <property type="component" value="Unassembled WGS sequence"/>
</dbReference>
<dbReference type="AlphaFoldDB" id="A0A087BRK1"/>
<protein>
    <submittedName>
        <fullName evidence="4">Transposase</fullName>
    </submittedName>
</protein>
<dbReference type="InterPro" id="IPR036388">
    <property type="entry name" value="WH-like_DNA-bd_sf"/>
</dbReference>
<proteinExistence type="inferred from homology"/>
<keyword evidence="5" id="KW-1185">Reference proteome</keyword>
<evidence type="ECO:0000256" key="2">
    <source>
        <dbReference type="SAM" id="MobiDB-lite"/>
    </source>
</evidence>
<dbReference type="InterPro" id="IPR052057">
    <property type="entry name" value="IS150/IS1296_orfA-like"/>
</dbReference>
<comment type="caution">
    <text evidence="4">The sequence shown here is derived from an EMBL/GenBank/DDBJ whole genome shotgun (WGS) entry which is preliminary data.</text>
</comment>
<dbReference type="Pfam" id="PF13518">
    <property type="entry name" value="HTH_28"/>
    <property type="match status" value="1"/>
</dbReference>
<evidence type="ECO:0000313" key="4">
    <source>
        <dbReference type="EMBL" id="KFI73651.1"/>
    </source>
</evidence>
<evidence type="ECO:0000313" key="5">
    <source>
        <dbReference type="Proteomes" id="UP000029014"/>
    </source>
</evidence>
<dbReference type="InterPro" id="IPR010921">
    <property type="entry name" value="Trp_repressor/repl_initiator"/>
</dbReference>
<dbReference type="SUPFAM" id="SSF48295">
    <property type="entry name" value="TrpR-like"/>
    <property type="match status" value="1"/>
</dbReference>
<dbReference type="PANTHER" id="PTHR33795:SF1">
    <property type="entry name" value="INSERTION ELEMENT IS150 PROTEIN INSJ"/>
    <property type="match status" value="1"/>
</dbReference>
<comment type="similarity">
    <text evidence="1">Belongs to the IS150/IS1296 orfA family.</text>
</comment>
<name>A0A087BRK1_9BIFI</name>
<gene>
    <name evidence="4" type="ORF">BMIN_1089</name>
</gene>